<protein>
    <recommendedName>
        <fullName evidence="2">EH domain-containing protein</fullName>
    </recommendedName>
</protein>
<dbReference type="InterPro" id="IPR011992">
    <property type="entry name" value="EF-hand-dom_pair"/>
</dbReference>
<feature type="domain" description="EH" evidence="2">
    <location>
        <begin position="60"/>
        <end position="110"/>
    </location>
</feature>
<proteinExistence type="predicted"/>
<organism evidence="3">
    <name type="scientific">Spongospora subterranea</name>
    <dbReference type="NCBI Taxonomy" id="70186"/>
    <lineage>
        <taxon>Eukaryota</taxon>
        <taxon>Sar</taxon>
        <taxon>Rhizaria</taxon>
        <taxon>Endomyxa</taxon>
        <taxon>Phytomyxea</taxon>
        <taxon>Plasmodiophorida</taxon>
        <taxon>Plasmodiophoridae</taxon>
        <taxon>Spongospora</taxon>
    </lineage>
</organism>
<dbReference type="Gene3D" id="3.80.10.10">
    <property type="entry name" value="Ribonuclease Inhibitor"/>
    <property type="match status" value="2"/>
</dbReference>
<dbReference type="GO" id="GO:0005737">
    <property type="term" value="C:cytoplasm"/>
    <property type="evidence" value="ECO:0007669"/>
    <property type="project" value="TreeGrafter"/>
</dbReference>
<evidence type="ECO:0000313" key="3">
    <source>
        <dbReference type="EMBL" id="CRZ00701.1"/>
    </source>
</evidence>
<reference evidence="3" key="1">
    <citation type="submission" date="2015-04" db="EMBL/GenBank/DDBJ databases">
        <title>The genome sequence of the plant pathogenic Rhizarian Plasmodiophora brassicae reveals insights in its biotrophic life cycle and the origin of chitin synthesis.</title>
        <authorList>
            <person name="Schwelm A."/>
            <person name="Fogelqvist J."/>
            <person name="Knaust A."/>
            <person name="Julke S."/>
            <person name="Lilja T."/>
            <person name="Dhandapani V."/>
            <person name="Bonilla-Rosso G."/>
            <person name="Karlsson M."/>
            <person name="Shevchenko A."/>
            <person name="Choi S.R."/>
            <person name="Kim H.G."/>
            <person name="Park J.Y."/>
            <person name="Lim Y.P."/>
            <person name="Ludwig-Muller J."/>
            <person name="Dixelius C."/>
        </authorList>
    </citation>
    <scope>NUCLEOTIDE SEQUENCE</scope>
    <source>
        <tissue evidence="3">Potato root galls</tissue>
    </source>
</reference>
<dbReference type="GO" id="GO:0016197">
    <property type="term" value="P:endosomal transport"/>
    <property type="evidence" value="ECO:0007669"/>
    <property type="project" value="TreeGrafter"/>
</dbReference>
<dbReference type="PANTHER" id="PTHR11216">
    <property type="entry name" value="EH DOMAIN"/>
    <property type="match status" value="1"/>
</dbReference>
<dbReference type="SUPFAM" id="SSF52047">
    <property type="entry name" value="RNI-like"/>
    <property type="match status" value="1"/>
</dbReference>
<dbReference type="GO" id="GO:0005886">
    <property type="term" value="C:plasma membrane"/>
    <property type="evidence" value="ECO:0007669"/>
    <property type="project" value="TreeGrafter"/>
</dbReference>
<dbReference type="GO" id="GO:0006897">
    <property type="term" value="P:endocytosis"/>
    <property type="evidence" value="ECO:0007669"/>
    <property type="project" value="TreeGrafter"/>
</dbReference>
<dbReference type="AlphaFoldDB" id="A0A0H5QH85"/>
<feature type="coiled-coil region" evidence="1">
    <location>
        <begin position="895"/>
        <end position="922"/>
    </location>
</feature>
<dbReference type="Pfam" id="PF12763">
    <property type="entry name" value="EH"/>
    <property type="match status" value="1"/>
</dbReference>
<dbReference type="PANTHER" id="PTHR11216:SF174">
    <property type="entry name" value="GH06923P"/>
    <property type="match status" value="1"/>
</dbReference>
<dbReference type="EMBL" id="HACM01000259">
    <property type="protein sequence ID" value="CRZ00701.1"/>
    <property type="molecule type" value="Transcribed_RNA"/>
</dbReference>
<feature type="non-terminal residue" evidence="3">
    <location>
        <position position="1"/>
    </location>
</feature>
<dbReference type="PROSITE" id="PS50031">
    <property type="entry name" value="EH"/>
    <property type="match status" value="2"/>
</dbReference>
<accession>A0A0H5QH85</accession>
<keyword evidence="1" id="KW-0175">Coiled coil</keyword>
<dbReference type="InterPro" id="IPR032675">
    <property type="entry name" value="LRR_dom_sf"/>
</dbReference>
<name>A0A0H5QH85_9EUKA</name>
<dbReference type="SUPFAM" id="SSF47473">
    <property type="entry name" value="EF-hand"/>
    <property type="match status" value="2"/>
</dbReference>
<dbReference type="InterPro" id="IPR000261">
    <property type="entry name" value="EH_dom"/>
</dbReference>
<feature type="domain" description="EH" evidence="2">
    <location>
        <begin position="152"/>
        <end position="240"/>
    </location>
</feature>
<dbReference type="SMART" id="SM00027">
    <property type="entry name" value="EH"/>
    <property type="match status" value="2"/>
</dbReference>
<evidence type="ECO:0000259" key="2">
    <source>
        <dbReference type="PROSITE" id="PS50031"/>
    </source>
</evidence>
<evidence type="ECO:0000256" key="1">
    <source>
        <dbReference type="SAM" id="Coils"/>
    </source>
</evidence>
<dbReference type="Gene3D" id="1.10.238.10">
    <property type="entry name" value="EF-hand"/>
    <property type="match status" value="2"/>
</dbReference>
<sequence length="927" mass="102865">VTLLPELSFPELCLLVKTLLEIAGTKVMSLLNLATAETQFYGNLFARLTVAPDQARAVVELFTRTDLPRETLAYIWRFSLVVDNGIVQRDRFFIALRMIAIAQGGIFPSPEIVQNTTTNVPLPRFTGITDVATPMIGIADPEDAMWTVLASDRQGYSQFFKTVCSAYEMSFMDAAASMGGCNLPQETLVSIFTVADLDRNQSLNEDQFVIAMHLAKLVKLKLTAIPKILPAKLVQSAVSPRLAIMNQILTNIDRTNDFLASKSTAWEFSNGRLTDEEALFIAKQLFRNDNRHVTSLKLQSMQLGTHAVAALSKMLIQNTGLLELSMDNSEFLAGAYSVFFAALNSNNTLRSLSLNGTNMGDVEAAALIPVLTTTSNLREIYLLQNNFSPSTVSSLLNAGRANPFIGEIKVSQETQTPGFGQIKEYATTNRRLSLERFSVDARSPGSKPTAHIASPVQQTSLVSFKANIDAMQLTIRQSMKVFDEKLSLSRVEDILAISNKLEDQYKFMILQTPIWATNSLTTLLSIPSIRETLLTELNVVSSEIAGIIGKMDRLCADRASLGHEYEEVKVQVCEDVFQKHRSLDAKHYLHENVSLFSFYRGFQLNLCDLILACVLGRNSFAMRTNEVSHSHILPSAVKNYITSIAEGTPDNACWILDFSENISRRITLRYEAQIRLLGPSEILLLCECATVRAVTSMKHSQGHSTFQAGVNYIVESIGDANIKSRYQAKSVNILMLNIKWNLESIFLKPGLAVPQCSGDTDGEIAGDDIYSLFTGQHIRAPKYGFRIASQNELISRSSTQEMQELPSPPQSRWISESDSIRASRARHIAMHASSAIPQIVDLKESVSLSTAPGAFRSQSVSRKGISTRISGMFQKRTASLSRRDPMSGDSNTDIITKLEKQLKEERQRRVEVERELAALKAIQRQNQ</sequence>